<reference evidence="4 5" key="1">
    <citation type="submission" date="2021-06" db="EMBL/GenBank/DDBJ databases">
        <title>Sphingomonas sp. XMGL2, whole genome shotgun sequencing project.</title>
        <authorList>
            <person name="Zhao G."/>
            <person name="Shen L."/>
        </authorList>
    </citation>
    <scope>NUCLEOTIDE SEQUENCE [LARGE SCALE GENOMIC DNA]</scope>
    <source>
        <strain evidence="4 5">XMGL2</strain>
    </source>
</reference>
<comment type="subunit">
    <text evidence="1">Component of the lipopolysaccharide transport and assembly complex.</text>
</comment>
<protein>
    <recommendedName>
        <fullName evidence="1">LPS-assembly protein LptD</fullName>
    </recommendedName>
</protein>
<dbReference type="EMBL" id="JAHKRT010000006">
    <property type="protein sequence ID" value="MBU3078587.1"/>
    <property type="molecule type" value="Genomic_DNA"/>
</dbReference>
<evidence type="ECO:0000313" key="5">
    <source>
        <dbReference type="Proteomes" id="UP000776276"/>
    </source>
</evidence>
<comment type="caution">
    <text evidence="4">The sequence shown here is derived from an EMBL/GenBank/DDBJ whole genome shotgun (WGS) entry which is preliminary data.</text>
</comment>
<evidence type="ECO:0000313" key="4">
    <source>
        <dbReference type="EMBL" id="MBU3078587.1"/>
    </source>
</evidence>
<comment type="subcellular location">
    <subcellularLocation>
        <location evidence="1">Cell outer membrane</location>
    </subcellularLocation>
</comment>
<accession>A0ABS6BJW1</accession>
<evidence type="ECO:0000256" key="1">
    <source>
        <dbReference type="HAMAP-Rule" id="MF_01411"/>
    </source>
</evidence>
<evidence type="ECO:0000259" key="3">
    <source>
        <dbReference type="Pfam" id="PF04453"/>
    </source>
</evidence>
<dbReference type="RefSeq" id="WP_216325078.1">
    <property type="nucleotide sequence ID" value="NZ_JAHKRT010000006.1"/>
</dbReference>
<keyword evidence="1" id="KW-0472">Membrane</keyword>
<sequence precursor="true">MRKRLLWFGLLPLAPAAAQGPSTSLQTPAVAEAPPPVAAPGADEAPLAEDEIGFSSRELNYDDNADVVTASGDVRMIRNGYHLRADKVVWDRKSGQVSAEGSVVTTDPQGDHAYGDRVELDDALKNGVVENMLLVLEDGGRLAAARGTRQDGITTLDHAAYSPCAVTDSDGCPKVPLWKITAVKVIHNPDRKRIYYRGARLHLLGLQVPLLPNFSHPDGSASGGTGLLVPNFSYSRVNGAEFALPYYFALAPNRDLTLTPHVYSNVAPAIEAQYRALSSLGVFQVQGMITYSDRQAALVGASGPSDNEVRGYIDANGRYQLDPWWTVSGSLRLATDKTFLRRYDISRDDRLRSTVNVERIDSNSYLSIAGWYFQGLRSTDKAGTMPFALPAIDYRLRLDDPIVGGKVELEANSLAIVRTDGQDTQRAFASARWDLRQITAWGQELTLTGYARADIYHTDDALASVPTYGGLNGWHGRGIAAVAADLRWPFVGALFGGTQRITPRVQIVASPPTRNLAMPNEDARAIDLDDSNLFALNRFPGYDRWEDGARITYGGEYALDLPNFSARAIIGQSYRLSDKPSIFPQGTGLSDRFSDIVGRVTLKYGRWVSYTQRFRLDKDSLGIRRNEADVTVGSDATYFTAGYLRLNRDISTLGEDLRDRAEVRLGARIALLKRWSVFGSTVIDLTSKEEDPLSIADGYQPIRHRLGFAYEDDCFSFGLTWRRDYAQTGDARRGNTFLLRFSLKNIGR</sequence>
<feature type="signal peptide" evidence="1">
    <location>
        <begin position="1"/>
        <end position="18"/>
    </location>
</feature>
<comment type="function">
    <text evidence="1">Involved in the assembly of lipopolysaccharide (LPS) at the surface of the outer membrane.</text>
</comment>
<name>A0ABS6BJW1_9SPHN</name>
<dbReference type="PANTHER" id="PTHR30189:SF1">
    <property type="entry name" value="LPS-ASSEMBLY PROTEIN LPTD"/>
    <property type="match status" value="1"/>
</dbReference>
<comment type="similarity">
    <text evidence="1">Belongs to the LptD family.</text>
</comment>
<comment type="caution">
    <text evidence="1">Lacks conserved residue(s) required for the propagation of feature annotation.</text>
</comment>
<dbReference type="InterPro" id="IPR020889">
    <property type="entry name" value="LipoPS_assembly_LptD"/>
</dbReference>
<feature type="chain" id="PRO_5044898014" description="LPS-assembly protein LptD" evidence="1">
    <location>
        <begin position="19"/>
        <end position="748"/>
    </location>
</feature>
<keyword evidence="5" id="KW-1185">Reference proteome</keyword>
<feature type="region of interest" description="Disordered" evidence="2">
    <location>
        <begin position="17"/>
        <end position="44"/>
    </location>
</feature>
<dbReference type="InterPro" id="IPR050218">
    <property type="entry name" value="LptD"/>
</dbReference>
<dbReference type="PANTHER" id="PTHR30189">
    <property type="entry name" value="LPS-ASSEMBLY PROTEIN"/>
    <property type="match status" value="1"/>
</dbReference>
<evidence type="ECO:0000256" key="2">
    <source>
        <dbReference type="SAM" id="MobiDB-lite"/>
    </source>
</evidence>
<organism evidence="4 5">
    <name type="scientific">Sphingomonas quercus</name>
    <dbReference type="NCBI Taxonomy" id="2842451"/>
    <lineage>
        <taxon>Bacteria</taxon>
        <taxon>Pseudomonadati</taxon>
        <taxon>Pseudomonadota</taxon>
        <taxon>Alphaproteobacteria</taxon>
        <taxon>Sphingomonadales</taxon>
        <taxon>Sphingomonadaceae</taxon>
        <taxon>Sphingomonas</taxon>
    </lineage>
</organism>
<keyword evidence="1" id="KW-0998">Cell outer membrane</keyword>
<dbReference type="HAMAP" id="MF_01411">
    <property type="entry name" value="LPS_assembly_LptD"/>
    <property type="match status" value="1"/>
</dbReference>
<keyword evidence="1" id="KW-0732">Signal</keyword>
<gene>
    <name evidence="1 4" type="primary">lptD</name>
    <name evidence="4" type="ORF">KOF26_11975</name>
</gene>
<dbReference type="Pfam" id="PF04453">
    <property type="entry name" value="LptD"/>
    <property type="match status" value="1"/>
</dbReference>
<proteinExistence type="inferred from homology"/>
<dbReference type="InterPro" id="IPR007543">
    <property type="entry name" value="LptD_C"/>
</dbReference>
<dbReference type="Proteomes" id="UP000776276">
    <property type="component" value="Unassembled WGS sequence"/>
</dbReference>
<feature type="domain" description="LptD C-terminal" evidence="3">
    <location>
        <begin position="309"/>
        <end position="675"/>
    </location>
</feature>